<dbReference type="GO" id="GO:0005737">
    <property type="term" value="C:cytoplasm"/>
    <property type="evidence" value="ECO:0007669"/>
    <property type="project" value="TreeGrafter"/>
</dbReference>
<dbReference type="VEuPathDB" id="VectorBase:AFAF009434"/>
<dbReference type="InterPro" id="IPR024909">
    <property type="entry name" value="Cys-tRNA/MSH_ligase"/>
</dbReference>
<evidence type="ECO:0000256" key="9">
    <source>
        <dbReference type="ARBA" id="ARBA00022917"/>
    </source>
</evidence>
<dbReference type="PANTHER" id="PTHR10890">
    <property type="entry name" value="CYSTEINYL-TRNA SYNTHETASE"/>
    <property type="match status" value="1"/>
</dbReference>
<evidence type="ECO:0000256" key="1">
    <source>
        <dbReference type="ARBA" id="ARBA00001947"/>
    </source>
</evidence>
<comment type="catalytic activity">
    <reaction evidence="18">
        <text>tRNA(Cys) + L-cysteine + ATP = L-cysteinyl-tRNA(Cys) + AMP + diphosphate</text>
        <dbReference type="Rhea" id="RHEA:17773"/>
        <dbReference type="Rhea" id="RHEA-COMP:9661"/>
        <dbReference type="Rhea" id="RHEA-COMP:9679"/>
        <dbReference type="ChEBI" id="CHEBI:30616"/>
        <dbReference type="ChEBI" id="CHEBI:33019"/>
        <dbReference type="ChEBI" id="CHEBI:35235"/>
        <dbReference type="ChEBI" id="CHEBI:78442"/>
        <dbReference type="ChEBI" id="CHEBI:78517"/>
        <dbReference type="ChEBI" id="CHEBI:456215"/>
        <dbReference type="EC" id="6.1.1.16"/>
    </reaction>
    <physiologicalReaction direction="right-to-left" evidence="18">
        <dbReference type="Rhea" id="RHEA:17775"/>
    </physiologicalReaction>
</comment>
<evidence type="ECO:0000256" key="3">
    <source>
        <dbReference type="ARBA" id="ARBA00012832"/>
    </source>
</evidence>
<evidence type="ECO:0000256" key="8">
    <source>
        <dbReference type="ARBA" id="ARBA00022840"/>
    </source>
</evidence>
<comment type="cofactor">
    <cofactor evidence="1">
        <name>Zn(2+)</name>
        <dbReference type="ChEBI" id="CHEBI:29105"/>
    </cofactor>
</comment>
<evidence type="ECO:0000256" key="10">
    <source>
        <dbReference type="ARBA" id="ARBA00023146"/>
    </source>
</evidence>
<comment type="function">
    <text evidence="12">Mitochondrial cysteine-specific aminoacyl-tRNA synthetase that catalyzes the ATP-dependent ligation of cysteine to tRNA(Cys).</text>
</comment>
<comment type="catalytic activity">
    <reaction evidence="17">
        <text>S-sulfanyl-L-cysteine + tRNA(Cys) + ATP = (S)-sulfanyl-L-cysteinyl-tRNA(Cys) + AMP + diphosphate</text>
        <dbReference type="Rhea" id="RHEA:78647"/>
        <dbReference type="Rhea" id="RHEA-COMP:9661"/>
        <dbReference type="Rhea" id="RHEA-COMP:19119"/>
        <dbReference type="ChEBI" id="CHEBI:30616"/>
        <dbReference type="ChEBI" id="CHEBI:33019"/>
        <dbReference type="ChEBI" id="CHEBI:58591"/>
        <dbReference type="ChEBI" id="CHEBI:78442"/>
        <dbReference type="ChEBI" id="CHEBI:229520"/>
        <dbReference type="ChEBI" id="CHEBI:456215"/>
    </reaction>
    <physiologicalReaction direction="left-to-right" evidence="17">
        <dbReference type="Rhea" id="RHEA:78648"/>
    </physiologicalReaction>
</comment>
<evidence type="ECO:0000313" key="20">
    <source>
        <dbReference type="EnsemblMetazoa" id="AFAF009434-PA"/>
    </source>
</evidence>
<feature type="domain" description="tRNA synthetases class I catalytic" evidence="19">
    <location>
        <begin position="2"/>
        <end position="250"/>
    </location>
</feature>
<sequence length="437" mass="48943">MNITDLDDKIIMRAREQNTDWLQLARRYEDEFWSDLKHLNVCAPDVKLRVTEHIPAILRFVQTLVDKGFAYVTADGSIYFQTSKYKRYGKLQKVVIEPATEPLAKSDKRHPADFALWKASKAGEPYWTCPEVGNGRPGWHIECSTLASHLFGSGLDFHAGGLDLRFPHHENEETQSCCYHDVDDWVTHWLHTGQLHLEGQTHKMSKSLKNTITITELLQEYSADEFRMLCLLTHYRSVIEYGPEAMATARNVLRKFSSFFNDVKAHVDGLKPATYDSTSTENLLMNLAKTRTSVQQCLNNDFNTATSVLALGELASSVQRLINSGDQGGSTPIGSSNVGAVLAVSEYIRGELSAFGLESLNKHSSNASTSGAAQSFEQLVEAIVSSRTEVRSRAMASKNAELFQVCDLLRDCLKLSCVEIKDHGKTSSWSLQERRSK</sequence>
<evidence type="ECO:0000256" key="5">
    <source>
        <dbReference type="ARBA" id="ARBA00022723"/>
    </source>
</evidence>
<evidence type="ECO:0000313" key="21">
    <source>
        <dbReference type="Proteomes" id="UP000075886"/>
    </source>
</evidence>
<comment type="similarity">
    <text evidence="2">Belongs to the class-I aminoacyl-tRNA synthetase family.</text>
</comment>
<dbReference type="InterPro" id="IPR015803">
    <property type="entry name" value="Cys-tRNA-ligase"/>
</dbReference>
<dbReference type="Gene3D" id="1.20.120.1910">
    <property type="entry name" value="Cysteine-tRNA ligase, C-terminal anti-codon recognition domain"/>
    <property type="match status" value="1"/>
</dbReference>
<keyword evidence="21" id="KW-1185">Reference proteome</keyword>
<keyword evidence="6" id="KW-0547">Nucleotide-binding</keyword>
<dbReference type="Pfam" id="PF01406">
    <property type="entry name" value="tRNA-synt_1e"/>
    <property type="match status" value="1"/>
</dbReference>
<reference evidence="21" key="1">
    <citation type="submission" date="2014-01" db="EMBL/GenBank/DDBJ databases">
        <title>The Genome Sequence of Anopheles farauti FAR1 (V2).</title>
        <authorList>
            <consortium name="The Broad Institute Genomics Platform"/>
            <person name="Neafsey D.E."/>
            <person name="Besansky N."/>
            <person name="Howell P."/>
            <person name="Walton C."/>
            <person name="Young S.K."/>
            <person name="Zeng Q."/>
            <person name="Gargeya S."/>
            <person name="Fitzgerald M."/>
            <person name="Haas B."/>
            <person name="Abouelleil A."/>
            <person name="Allen A.W."/>
            <person name="Alvarado L."/>
            <person name="Arachchi H.M."/>
            <person name="Berlin A.M."/>
            <person name="Chapman S.B."/>
            <person name="Gainer-Dewar J."/>
            <person name="Goldberg J."/>
            <person name="Griggs A."/>
            <person name="Gujja S."/>
            <person name="Hansen M."/>
            <person name="Howarth C."/>
            <person name="Imamovic A."/>
            <person name="Ireland A."/>
            <person name="Larimer J."/>
            <person name="McCowan C."/>
            <person name="Murphy C."/>
            <person name="Pearson M."/>
            <person name="Poon T.W."/>
            <person name="Priest M."/>
            <person name="Roberts A."/>
            <person name="Saif S."/>
            <person name="Shea T."/>
            <person name="Sisk P."/>
            <person name="Sykes S."/>
            <person name="Wortman J."/>
            <person name="Nusbaum C."/>
            <person name="Birren B."/>
        </authorList>
    </citation>
    <scope>NUCLEOTIDE SEQUENCE [LARGE SCALE GENOMIC DNA]</scope>
    <source>
        <strain evidence="21">FAR1</strain>
    </source>
</reference>
<dbReference type="GO" id="GO:0004817">
    <property type="term" value="F:cysteine-tRNA ligase activity"/>
    <property type="evidence" value="ECO:0007669"/>
    <property type="project" value="UniProtKB-EC"/>
</dbReference>
<evidence type="ECO:0000256" key="4">
    <source>
        <dbReference type="ARBA" id="ARBA00022598"/>
    </source>
</evidence>
<evidence type="ECO:0000259" key="19">
    <source>
        <dbReference type="Pfam" id="PF01406"/>
    </source>
</evidence>
<dbReference type="InterPro" id="IPR014729">
    <property type="entry name" value="Rossmann-like_a/b/a_fold"/>
</dbReference>
<dbReference type="NCBIfam" id="TIGR00435">
    <property type="entry name" value="cysS"/>
    <property type="match status" value="1"/>
</dbReference>
<evidence type="ECO:0000256" key="6">
    <source>
        <dbReference type="ARBA" id="ARBA00022741"/>
    </source>
</evidence>
<dbReference type="Proteomes" id="UP000075886">
    <property type="component" value="Unassembled WGS sequence"/>
</dbReference>
<evidence type="ECO:0000256" key="18">
    <source>
        <dbReference type="ARBA" id="ARBA00049046"/>
    </source>
</evidence>
<comment type="catalytic activity">
    <reaction evidence="15">
        <text>2 L-cysteine = S-sulfanyl-L-cysteine + L-alanine</text>
        <dbReference type="Rhea" id="RHEA:78543"/>
        <dbReference type="ChEBI" id="CHEBI:35235"/>
        <dbReference type="ChEBI" id="CHEBI:57972"/>
        <dbReference type="ChEBI" id="CHEBI:58591"/>
    </reaction>
    <physiologicalReaction direction="left-to-right" evidence="15">
        <dbReference type="Rhea" id="RHEA:78544"/>
    </physiologicalReaction>
</comment>
<evidence type="ECO:0000256" key="12">
    <source>
        <dbReference type="ARBA" id="ARBA00043868"/>
    </source>
</evidence>
<comment type="function">
    <text evidence="13">In addition to its role as an aminoacyl-tRNA synthetase, has also cysteine persulfide synthase activity. Produces reactive persulfide species such as cysteine persulfide (CysSSH) from substrate cysteine and mediate direct incorporation of CysSSH into proteins during translations, resulting in protein persulfides and polysulfides. CysSSHs behave as potent antioxidants and cellular protectants.</text>
</comment>
<accession>A0A182QG14</accession>
<comment type="catalytic activity">
    <reaction evidence="14">
        <text>S-disulfanyl-L-cysteine + tRNA(Cys) + ATP = (S)-disulfanyl-L-cysteinyl-tRNA(Cys) + AMP + diphosphate</text>
        <dbReference type="Rhea" id="RHEA:78651"/>
        <dbReference type="Rhea" id="RHEA-COMP:9661"/>
        <dbReference type="Rhea" id="RHEA-COMP:19120"/>
        <dbReference type="ChEBI" id="CHEBI:30616"/>
        <dbReference type="ChEBI" id="CHEBI:33019"/>
        <dbReference type="ChEBI" id="CHEBI:78442"/>
        <dbReference type="ChEBI" id="CHEBI:229465"/>
        <dbReference type="ChEBI" id="CHEBI:229521"/>
        <dbReference type="ChEBI" id="CHEBI:456215"/>
    </reaction>
    <physiologicalReaction direction="left-to-right" evidence="14">
        <dbReference type="Rhea" id="RHEA:78652"/>
    </physiologicalReaction>
</comment>
<evidence type="ECO:0000256" key="15">
    <source>
        <dbReference type="ARBA" id="ARBA00047548"/>
    </source>
</evidence>
<keyword evidence="4" id="KW-0436">Ligase</keyword>
<organism evidence="20 21">
    <name type="scientific">Anopheles farauti</name>
    <dbReference type="NCBI Taxonomy" id="69004"/>
    <lineage>
        <taxon>Eukaryota</taxon>
        <taxon>Metazoa</taxon>
        <taxon>Ecdysozoa</taxon>
        <taxon>Arthropoda</taxon>
        <taxon>Hexapoda</taxon>
        <taxon>Insecta</taxon>
        <taxon>Pterygota</taxon>
        <taxon>Neoptera</taxon>
        <taxon>Endopterygota</taxon>
        <taxon>Diptera</taxon>
        <taxon>Nematocera</taxon>
        <taxon>Culicoidea</taxon>
        <taxon>Culicidae</taxon>
        <taxon>Anophelinae</taxon>
        <taxon>Anopheles</taxon>
    </lineage>
</organism>
<dbReference type="GO" id="GO:0006423">
    <property type="term" value="P:cysteinyl-tRNA aminoacylation"/>
    <property type="evidence" value="ECO:0007669"/>
    <property type="project" value="InterPro"/>
</dbReference>
<dbReference type="EC" id="6.1.1.16" evidence="3"/>
<name>A0A182QG14_9DIPT</name>
<evidence type="ECO:0000256" key="16">
    <source>
        <dbReference type="ARBA" id="ARBA00047731"/>
    </source>
</evidence>
<protein>
    <recommendedName>
        <fullName evidence="3">cysteine--tRNA ligase</fullName>
        <ecNumber evidence="3">6.1.1.16</ecNumber>
    </recommendedName>
    <alternativeName>
        <fullName evidence="11">Cysteinyl-tRNA synthetase</fullName>
    </alternativeName>
</protein>
<evidence type="ECO:0000256" key="7">
    <source>
        <dbReference type="ARBA" id="ARBA00022833"/>
    </source>
</evidence>
<keyword evidence="9" id="KW-0648">Protein biosynthesis</keyword>
<dbReference type="InterPro" id="IPR009080">
    <property type="entry name" value="tRNAsynth_Ia_anticodon-bd"/>
</dbReference>
<keyword evidence="10" id="KW-0030">Aminoacyl-tRNA synthetase</keyword>
<keyword evidence="5" id="KW-0479">Metal-binding</keyword>
<dbReference type="Gene3D" id="3.40.50.620">
    <property type="entry name" value="HUPs"/>
    <property type="match status" value="1"/>
</dbReference>
<dbReference type="InterPro" id="IPR032678">
    <property type="entry name" value="tRNA-synt_1_cat_dom"/>
</dbReference>
<evidence type="ECO:0000256" key="14">
    <source>
        <dbReference type="ARBA" id="ARBA00047499"/>
    </source>
</evidence>
<proteinExistence type="inferred from homology"/>
<dbReference type="SUPFAM" id="SSF47323">
    <property type="entry name" value="Anticodon-binding domain of a subclass of class I aminoacyl-tRNA synthetases"/>
    <property type="match status" value="1"/>
</dbReference>
<keyword evidence="7" id="KW-0862">Zinc</keyword>
<evidence type="ECO:0000256" key="13">
    <source>
        <dbReference type="ARBA" id="ARBA00045476"/>
    </source>
</evidence>
<dbReference type="GO" id="GO:0046872">
    <property type="term" value="F:metal ion binding"/>
    <property type="evidence" value="ECO:0007669"/>
    <property type="project" value="UniProtKB-KW"/>
</dbReference>
<dbReference type="EnsemblMetazoa" id="AFAF009434-RA">
    <property type="protein sequence ID" value="AFAF009434-PA"/>
    <property type="gene ID" value="AFAF009434"/>
</dbReference>
<dbReference type="AlphaFoldDB" id="A0A182QG14"/>
<evidence type="ECO:0000256" key="2">
    <source>
        <dbReference type="ARBA" id="ARBA00005594"/>
    </source>
</evidence>
<dbReference type="PANTHER" id="PTHR10890:SF27">
    <property type="entry name" value="CYSTEINE--TRNA LIGASE, MITOCHONDRIAL-RELATED"/>
    <property type="match status" value="1"/>
</dbReference>
<dbReference type="GO" id="GO:0005524">
    <property type="term" value="F:ATP binding"/>
    <property type="evidence" value="ECO:0007669"/>
    <property type="project" value="UniProtKB-KW"/>
</dbReference>
<evidence type="ECO:0000256" key="17">
    <source>
        <dbReference type="ARBA" id="ARBA00048609"/>
    </source>
</evidence>
<dbReference type="PRINTS" id="PR00983">
    <property type="entry name" value="TRNASYNTHCYS"/>
</dbReference>
<dbReference type="SUPFAM" id="SSF52374">
    <property type="entry name" value="Nucleotidylyl transferase"/>
    <property type="match status" value="1"/>
</dbReference>
<dbReference type="EMBL" id="AXCN02002132">
    <property type="status" value="NOT_ANNOTATED_CDS"/>
    <property type="molecule type" value="Genomic_DNA"/>
</dbReference>
<dbReference type="STRING" id="69004.A0A182QG14"/>
<reference evidence="20" key="2">
    <citation type="submission" date="2020-05" db="UniProtKB">
        <authorList>
            <consortium name="EnsemblMetazoa"/>
        </authorList>
    </citation>
    <scope>IDENTIFICATION</scope>
    <source>
        <strain evidence="20">FAR1</strain>
    </source>
</reference>
<evidence type="ECO:0000256" key="11">
    <source>
        <dbReference type="ARBA" id="ARBA00031499"/>
    </source>
</evidence>
<comment type="catalytic activity">
    <reaction evidence="16">
        <text>S-sulfanyl-L-cysteine + L-cysteine = S-disulfanyl-L-cysteine + L-alanine</text>
        <dbReference type="Rhea" id="RHEA:78627"/>
        <dbReference type="ChEBI" id="CHEBI:35235"/>
        <dbReference type="ChEBI" id="CHEBI:57972"/>
        <dbReference type="ChEBI" id="CHEBI:58591"/>
        <dbReference type="ChEBI" id="CHEBI:229465"/>
    </reaction>
    <physiologicalReaction direction="left-to-right" evidence="16">
        <dbReference type="Rhea" id="RHEA:78628"/>
    </physiologicalReaction>
</comment>
<keyword evidence="8" id="KW-0067">ATP-binding</keyword>